<sequence>MDAGVAFFCRHWMRTTRCPHETIYRSLSGKLQSGKAFHRAPNLETRDVRTFFVCLSLRDDLRVALEAEVPMPWITKAAGH</sequence>
<dbReference type="Proteomes" id="UP000494115">
    <property type="component" value="Unassembled WGS sequence"/>
</dbReference>
<keyword evidence="2" id="KW-1185">Reference proteome</keyword>
<dbReference type="AlphaFoldDB" id="A0A6S7BLD6"/>
<reference evidence="1 2" key="1">
    <citation type="submission" date="2020-04" db="EMBL/GenBank/DDBJ databases">
        <authorList>
            <person name="De Canck E."/>
        </authorList>
    </citation>
    <scope>NUCLEOTIDE SEQUENCE [LARGE SCALE GENOMIC DNA]</scope>
    <source>
        <strain evidence="1 2">LMG 28138</strain>
    </source>
</reference>
<protein>
    <submittedName>
        <fullName evidence="1">Uncharacterized protein</fullName>
    </submittedName>
</protein>
<gene>
    <name evidence="1" type="ORF">LMG28138_05548</name>
</gene>
<dbReference type="EMBL" id="CADIKM010000066">
    <property type="protein sequence ID" value="CAB3804633.1"/>
    <property type="molecule type" value="Genomic_DNA"/>
</dbReference>
<accession>A0A6S7BLD6</accession>
<evidence type="ECO:0000313" key="1">
    <source>
        <dbReference type="EMBL" id="CAB3804633.1"/>
    </source>
</evidence>
<proteinExistence type="predicted"/>
<organism evidence="1 2">
    <name type="scientific">Pararobbsia alpina</name>
    <dbReference type="NCBI Taxonomy" id="621374"/>
    <lineage>
        <taxon>Bacteria</taxon>
        <taxon>Pseudomonadati</taxon>
        <taxon>Pseudomonadota</taxon>
        <taxon>Betaproteobacteria</taxon>
        <taxon>Burkholderiales</taxon>
        <taxon>Burkholderiaceae</taxon>
        <taxon>Pararobbsia</taxon>
    </lineage>
</organism>
<evidence type="ECO:0000313" key="2">
    <source>
        <dbReference type="Proteomes" id="UP000494115"/>
    </source>
</evidence>
<name>A0A6S7BLD6_9BURK</name>